<reference evidence="7 8" key="1">
    <citation type="journal article" date="2019" name="Sci. Rep.">
        <title>Comparative genomics of chytrid fungi reveal insights into the obligate biotrophic and pathogenic lifestyle of Synchytrium endobioticum.</title>
        <authorList>
            <person name="van de Vossenberg B.T.L.H."/>
            <person name="Warris S."/>
            <person name="Nguyen H.D.T."/>
            <person name="van Gent-Pelzer M.P.E."/>
            <person name="Joly D.L."/>
            <person name="van de Geest H.C."/>
            <person name="Bonants P.J.M."/>
            <person name="Smith D.S."/>
            <person name="Levesque C.A."/>
            <person name="van der Lee T.A.J."/>
        </authorList>
    </citation>
    <scope>NUCLEOTIDE SEQUENCE [LARGE SCALE GENOMIC DNA]</scope>
    <source>
        <strain evidence="7 8">JEL517</strain>
    </source>
</reference>
<evidence type="ECO:0000259" key="6">
    <source>
        <dbReference type="PROSITE" id="PS50071"/>
    </source>
</evidence>
<feature type="DNA-binding region" description="Homeobox" evidence="4">
    <location>
        <begin position="335"/>
        <end position="397"/>
    </location>
</feature>
<dbReference type="OrthoDB" id="10056939at2759"/>
<dbReference type="InterPro" id="IPR001356">
    <property type="entry name" value="HD"/>
</dbReference>
<dbReference type="PANTHER" id="PTHR11850">
    <property type="entry name" value="HOMEOBOX PROTEIN TRANSCRIPTION FACTORS"/>
    <property type="match status" value="1"/>
</dbReference>
<feature type="compositionally biased region" description="Low complexity" evidence="5">
    <location>
        <begin position="202"/>
        <end position="212"/>
    </location>
</feature>
<protein>
    <recommendedName>
        <fullName evidence="6">Homeobox domain-containing protein</fullName>
    </recommendedName>
</protein>
<dbReference type="GO" id="GO:0006355">
    <property type="term" value="P:regulation of DNA-templated transcription"/>
    <property type="evidence" value="ECO:0007669"/>
    <property type="project" value="InterPro"/>
</dbReference>
<name>A0A507CFA1_9FUNG</name>
<evidence type="ECO:0000313" key="8">
    <source>
        <dbReference type="Proteomes" id="UP000319731"/>
    </source>
</evidence>
<feature type="compositionally biased region" description="Acidic residues" evidence="5">
    <location>
        <begin position="247"/>
        <end position="269"/>
    </location>
</feature>
<dbReference type="RefSeq" id="XP_031027753.1">
    <property type="nucleotide sequence ID" value="XM_031165977.1"/>
</dbReference>
<dbReference type="Pfam" id="PF05920">
    <property type="entry name" value="Homeobox_KN"/>
    <property type="match status" value="1"/>
</dbReference>
<dbReference type="PROSITE" id="PS50071">
    <property type="entry name" value="HOMEOBOX_2"/>
    <property type="match status" value="1"/>
</dbReference>
<keyword evidence="1 4" id="KW-0238">DNA-binding</keyword>
<comment type="caution">
    <text evidence="7">The sequence shown here is derived from an EMBL/GenBank/DDBJ whole genome shotgun (WGS) entry which is preliminary data.</text>
</comment>
<dbReference type="SUPFAM" id="SSF46689">
    <property type="entry name" value="Homeodomain-like"/>
    <property type="match status" value="1"/>
</dbReference>
<keyword evidence="8" id="KW-1185">Reference proteome</keyword>
<evidence type="ECO:0000256" key="5">
    <source>
        <dbReference type="SAM" id="MobiDB-lite"/>
    </source>
</evidence>
<dbReference type="GeneID" id="42001274"/>
<evidence type="ECO:0000256" key="3">
    <source>
        <dbReference type="ARBA" id="ARBA00023242"/>
    </source>
</evidence>
<comment type="subcellular location">
    <subcellularLocation>
        <location evidence="4">Nucleus</location>
    </subcellularLocation>
</comment>
<evidence type="ECO:0000256" key="1">
    <source>
        <dbReference type="ARBA" id="ARBA00023125"/>
    </source>
</evidence>
<dbReference type="Gene3D" id="1.10.10.60">
    <property type="entry name" value="Homeodomain-like"/>
    <property type="match status" value="1"/>
</dbReference>
<dbReference type="STRING" id="1806994.A0A507CFA1"/>
<gene>
    <name evidence="7" type="ORF">SmJEL517_g00047</name>
</gene>
<evidence type="ECO:0000256" key="2">
    <source>
        <dbReference type="ARBA" id="ARBA00023155"/>
    </source>
</evidence>
<keyword evidence="3 4" id="KW-0539">Nucleus</keyword>
<dbReference type="SMART" id="SM00389">
    <property type="entry name" value="HOX"/>
    <property type="match status" value="1"/>
</dbReference>
<feature type="compositionally biased region" description="Polar residues" evidence="5">
    <location>
        <begin position="231"/>
        <end position="243"/>
    </location>
</feature>
<evidence type="ECO:0000256" key="4">
    <source>
        <dbReference type="PROSITE-ProRule" id="PRU00108"/>
    </source>
</evidence>
<sequence>MPNPSTSVVASANSFQMHLPVHSILPSARPQLQPYVIPTTTIATSSSSTNNVLMMDNHQNIHINESAANLEGNPLLVIVRELLSLHKFMLIAIGRDEIGQVKTILTRLREILNSELLADTSSDNGQTTESDVLFRRAIAYLTHEIVNVSRPQQRQSPVLVGRAVAATPRTGAKRSRDIQNEDEKEYDDAAGQVARDDATAISTSSPTPSNTSKRYATRKLNKSERAFTRAVQRTTADSGSNRKTMSEESDLSPVDDNDDGNDDADDEEEFKIAAQNPSDDSDDYHPSRPVRSTRGNKRGSAVSASGDRPVAKKRHSNNSGSRPKPGPKRNSAGDGIVKRPNHSAEVSRVLKEWLFSHKEHPYPTDEEKDKLCTQTGLSITQCNNWFINARRRLLTPKNP</sequence>
<dbReference type="CDD" id="cd00086">
    <property type="entry name" value="homeodomain"/>
    <property type="match status" value="1"/>
</dbReference>
<dbReference type="InterPro" id="IPR050224">
    <property type="entry name" value="TALE_homeobox"/>
</dbReference>
<dbReference type="InterPro" id="IPR009057">
    <property type="entry name" value="Homeodomain-like_sf"/>
</dbReference>
<accession>A0A507CFA1</accession>
<dbReference type="Proteomes" id="UP000319731">
    <property type="component" value="Unassembled WGS sequence"/>
</dbReference>
<dbReference type="InterPro" id="IPR008422">
    <property type="entry name" value="KN_HD"/>
</dbReference>
<keyword evidence="2 4" id="KW-0371">Homeobox</keyword>
<feature type="region of interest" description="Disordered" evidence="5">
    <location>
        <begin position="151"/>
        <end position="343"/>
    </location>
</feature>
<feature type="domain" description="Homeobox" evidence="6">
    <location>
        <begin position="333"/>
        <end position="396"/>
    </location>
</feature>
<dbReference type="GO" id="GO:0005634">
    <property type="term" value="C:nucleus"/>
    <property type="evidence" value="ECO:0007669"/>
    <property type="project" value="UniProtKB-SubCell"/>
</dbReference>
<proteinExistence type="predicted"/>
<organism evidence="7 8">
    <name type="scientific">Synchytrium microbalum</name>
    <dbReference type="NCBI Taxonomy" id="1806994"/>
    <lineage>
        <taxon>Eukaryota</taxon>
        <taxon>Fungi</taxon>
        <taxon>Fungi incertae sedis</taxon>
        <taxon>Chytridiomycota</taxon>
        <taxon>Chytridiomycota incertae sedis</taxon>
        <taxon>Chytridiomycetes</taxon>
        <taxon>Synchytriales</taxon>
        <taxon>Synchytriaceae</taxon>
        <taxon>Synchytrium</taxon>
    </lineage>
</organism>
<evidence type="ECO:0000313" key="7">
    <source>
        <dbReference type="EMBL" id="TPX38038.1"/>
    </source>
</evidence>
<dbReference type="GO" id="GO:0003677">
    <property type="term" value="F:DNA binding"/>
    <property type="evidence" value="ECO:0007669"/>
    <property type="project" value="UniProtKB-UniRule"/>
</dbReference>
<dbReference type="AlphaFoldDB" id="A0A507CFA1"/>
<dbReference type="EMBL" id="QEAO01000001">
    <property type="protein sequence ID" value="TPX38038.1"/>
    <property type="molecule type" value="Genomic_DNA"/>
</dbReference>